<feature type="transmembrane region" description="Helical" evidence="1">
    <location>
        <begin position="12"/>
        <end position="34"/>
    </location>
</feature>
<dbReference type="GO" id="GO:0080120">
    <property type="term" value="P:CAAX-box protein maturation"/>
    <property type="evidence" value="ECO:0007669"/>
    <property type="project" value="UniProtKB-ARBA"/>
</dbReference>
<feature type="transmembrane region" description="Helical" evidence="1">
    <location>
        <begin position="229"/>
        <end position="249"/>
    </location>
</feature>
<evidence type="ECO:0000256" key="1">
    <source>
        <dbReference type="SAM" id="Phobius"/>
    </source>
</evidence>
<dbReference type="InterPro" id="IPR003675">
    <property type="entry name" value="Rce1/LyrA-like_dom"/>
</dbReference>
<keyword evidence="3" id="KW-0378">Hydrolase</keyword>
<protein>
    <submittedName>
        <fullName evidence="3">CAAX protease self-immunity</fullName>
    </submittedName>
</protein>
<feature type="transmembrane region" description="Helical" evidence="1">
    <location>
        <begin position="81"/>
        <end position="102"/>
    </location>
</feature>
<feature type="transmembrane region" description="Helical" evidence="1">
    <location>
        <begin position="179"/>
        <end position="199"/>
    </location>
</feature>
<dbReference type="GO" id="GO:0004175">
    <property type="term" value="F:endopeptidase activity"/>
    <property type="evidence" value="ECO:0007669"/>
    <property type="project" value="UniProtKB-ARBA"/>
</dbReference>
<name>A0A1G6TVZ1_9PROT</name>
<organism evidence="3 4">
    <name type="scientific">Kordiimonas lacus</name>
    <dbReference type="NCBI Taxonomy" id="637679"/>
    <lineage>
        <taxon>Bacteria</taxon>
        <taxon>Pseudomonadati</taxon>
        <taxon>Pseudomonadota</taxon>
        <taxon>Alphaproteobacteria</taxon>
        <taxon>Kordiimonadales</taxon>
        <taxon>Kordiimonadaceae</taxon>
        <taxon>Kordiimonas</taxon>
    </lineage>
</organism>
<feature type="domain" description="CAAX prenyl protease 2/Lysostaphin resistance protein A-like" evidence="2">
    <location>
        <begin position="108"/>
        <end position="210"/>
    </location>
</feature>
<evidence type="ECO:0000259" key="2">
    <source>
        <dbReference type="Pfam" id="PF02517"/>
    </source>
</evidence>
<dbReference type="Pfam" id="PF02517">
    <property type="entry name" value="Rce1-like"/>
    <property type="match status" value="1"/>
</dbReference>
<keyword evidence="4" id="KW-1185">Reference proteome</keyword>
<accession>A0A1G6TVZ1</accession>
<evidence type="ECO:0000313" key="3">
    <source>
        <dbReference type="EMBL" id="SDD32475.1"/>
    </source>
</evidence>
<dbReference type="Proteomes" id="UP000183685">
    <property type="component" value="Unassembled WGS sequence"/>
</dbReference>
<feature type="transmembrane region" description="Helical" evidence="1">
    <location>
        <begin position="147"/>
        <end position="167"/>
    </location>
</feature>
<sequence>MNTLKSFLLNRPVSGSTCLIAISLLVVLGIPYLFTDTPSVALTLKIVTRLLIAAAAVYALVKMQLVQAAGLGGRPWRKRWWIAPLPMLAIVAINILGVNWSALVFTPSTVAGWLGYNLSVGLFEELLLRGVCFCLLATAWRHRKNGLLLAAVTQGAIFGLLHLINLTHAPMLDTLSQTVYATLLGIGFAGMTVFCHSIWPAVMVHAAINLAGSMNIDLVPGATPPEGSLSGYIVATVVILLVSALPGLWQLRREQRALAGA</sequence>
<dbReference type="EMBL" id="FNAK01000001">
    <property type="protein sequence ID" value="SDD32475.1"/>
    <property type="molecule type" value="Genomic_DNA"/>
</dbReference>
<dbReference type="RefSeq" id="WP_068308597.1">
    <property type="nucleotide sequence ID" value="NZ_FNAK01000001.1"/>
</dbReference>
<gene>
    <name evidence="3" type="ORF">SAMN04488071_0354</name>
</gene>
<keyword evidence="1" id="KW-1133">Transmembrane helix</keyword>
<reference evidence="3 4" key="1">
    <citation type="submission" date="2016-10" db="EMBL/GenBank/DDBJ databases">
        <authorList>
            <person name="de Groot N.N."/>
        </authorList>
    </citation>
    <scope>NUCLEOTIDE SEQUENCE [LARGE SCALE GENOMIC DNA]</scope>
    <source>
        <strain evidence="3 4">CGMCC 1.9109</strain>
    </source>
</reference>
<feature type="transmembrane region" description="Helical" evidence="1">
    <location>
        <begin position="122"/>
        <end position="140"/>
    </location>
</feature>
<dbReference type="OrthoDB" id="193898at2"/>
<dbReference type="AlphaFoldDB" id="A0A1G6TVZ1"/>
<evidence type="ECO:0000313" key="4">
    <source>
        <dbReference type="Proteomes" id="UP000183685"/>
    </source>
</evidence>
<keyword evidence="3" id="KW-0645">Protease</keyword>
<dbReference type="STRING" id="637679.GCA_001550055_00536"/>
<proteinExistence type="predicted"/>
<keyword evidence="1" id="KW-0812">Transmembrane</keyword>
<dbReference type="GO" id="GO:0006508">
    <property type="term" value="P:proteolysis"/>
    <property type="evidence" value="ECO:0007669"/>
    <property type="project" value="UniProtKB-KW"/>
</dbReference>
<feature type="transmembrane region" description="Helical" evidence="1">
    <location>
        <begin position="40"/>
        <end position="61"/>
    </location>
</feature>
<keyword evidence="1" id="KW-0472">Membrane</keyword>